<evidence type="ECO:0000313" key="2">
    <source>
        <dbReference type="Proteomes" id="UP000824165"/>
    </source>
</evidence>
<reference evidence="1" key="2">
    <citation type="journal article" date="2021" name="PeerJ">
        <title>Extensive microbial diversity within the chicken gut microbiome revealed by metagenomics and culture.</title>
        <authorList>
            <person name="Gilroy R."/>
            <person name="Ravi A."/>
            <person name="Getino M."/>
            <person name="Pursley I."/>
            <person name="Horton D.L."/>
            <person name="Alikhan N.F."/>
            <person name="Baker D."/>
            <person name="Gharbi K."/>
            <person name="Hall N."/>
            <person name="Watson M."/>
            <person name="Adriaenssens E.M."/>
            <person name="Foster-Nyarko E."/>
            <person name="Jarju S."/>
            <person name="Secka A."/>
            <person name="Antonio M."/>
            <person name="Oren A."/>
            <person name="Chaudhuri R.R."/>
            <person name="La Ragione R."/>
            <person name="Hildebrand F."/>
            <person name="Pallen M.J."/>
        </authorList>
    </citation>
    <scope>NUCLEOTIDE SEQUENCE</scope>
    <source>
        <strain evidence="1">CHK181-108</strain>
    </source>
</reference>
<gene>
    <name evidence="1" type="ORF">IAA60_03120</name>
</gene>
<proteinExistence type="predicted"/>
<evidence type="ECO:0000313" key="1">
    <source>
        <dbReference type="EMBL" id="HIT84880.1"/>
    </source>
</evidence>
<name>A0A9D1H1N1_9FIRM</name>
<accession>A0A9D1H1N1</accession>
<dbReference type="Proteomes" id="UP000824165">
    <property type="component" value="Unassembled WGS sequence"/>
</dbReference>
<comment type="caution">
    <text evidence="1">The sequence shown here is derived from an EMBL/GenBank/DDBJ whole genome shotgun (WGS) entry which is preliminary data.</text>
</comment>
<protein>
    <submittedName>
        <fullName evidence="1">Uncharacterized protein</fullName>
    </submittedName>
</protein>
<reference evidence="1" key="1">
    <citation type="submission" date="2020-10" db="EMBL/GenBank/DDBJ databases">
        <authorList>
            <person name="Gilroy R."/>
        </authorList>
    </citation>
    <scope>NUCLEOTIDE SEQUENCE</scope>
    <source>
        <strain evidence="1">CHK181-108</strain>
    </source>
</reference>
<sequence length="380" mass="41801">MLNSCQDNFYTTFGAYPAMENYHERQSDESLWVHCKVNELTVEPLDKTSVLYANPSAFAAGTTPEAIEDTADHLGLALKVNGSCYPVRDTAYKSLLDRAKINGTALPKLGRKELADVLNACLQLYSSDALLLIRDEKVSAVHSGDAVDYSILPINELLKTVQNKLNARFPGNEFETGYSDHSLTSASWTLPDQKNDLLGAYTKLLDAQGKSVLASKLVPGVRFMTSDTGIASAKVSAILTGVQHPIHIGSCIAVEHRHQKNISDFDTALDQLFAQFGDSVEKLQKLLEIELEYPVNAMTRICKKLSLPKKAALEAIAMFEMSYGGGTATAHDVFMAIQEIPFILKTSNTPMNKMLIIEENIARILSLKWSDYDLAKAVSY</sequence>
<dbReference type="AlphaFoldDB" id="A0A9D1H1N1"/>
<dbReference type="EMBL" id="DVLU01000028">
    <property type="protein sequence ID" value="HIT84880.1"/>
    <property type="molecule type" value="Genomic_DNA"/>
</dbReference>
<organism evidence="1 2">
    <name type="scientific">Candidatus Ornithomonoglobus intestinigallinarum</name>
    <dbReference type="NCBI Taxonomy" id="2840894"/>
    <lineage>
        <taxon>Bacteria</taxon>
        <taxon>Bacillati</taxon>
        <taxon>Bacillota</taxon>
        <taxon>Clostridia</taxon>
        <taxon>Candidatus Ornithomonoglobus</taxon>
    </lineage>
</organism>